<evidence type="ECO:0000313" key="2">
    <source>
        <dbReference type="EMBL" id="GIY79186.1"/>
    </source>
</evidence>
<accession>A0AAV4WB47</accession>
<keyword evidence="1" id="KW-0812">Transmembrane</keyword>
<keyword evidence="1" id="KW-1133">Transmembrane helix</keyword>
<dbReference type="EMBL" id="BPLR01015853">
    <property type="protein sequence ID" value="GIY79186.1"/>
    <property type="molecule type" value="Genomic_DNA"/>
</dbReference>
<comment type="caution">
    <text evidence="2">The sequence shown here is derived from an EMBL/GenBank/DDBJ whole genome shotgun (WGS) entry which is preliminary data.</text>
</comment>
<keyword evidence="3" id="KW-1185">Reference proteome</keyword>
<feature type="transmembrane region" description="Helical" evidence="1">
    <location>
        <begin position="6"/>
        <end position="25"/>
    </location>
</feature>
<proteinExistence type="predicted"/>
<organism evidence="2 3">
    <name type="scientific">Caerostris extrusa</name>
    <name type="common">Bark spider</name>
    <name type="synonym">Caerostris bankana</name>
    <dbReference type="NCBI Taxonomy" id="172846"/>
    <lineage>
        <taxon>Eukaryota</taxon>
        <taxon>Metazoa</taxon>
        <taxon>Ecdysozoa</taxon>
        <taxon>Arthropoda</taxon>
        <taxon>Chelicerata</taxon>
        <taxon>Arachnida</taxon>
        <taxon>Araneae</taxon>
        <taxon>Araneomorphae</taxon>
        <taxon>Entelegynae</taxon>
        <taxon>Araneoidea</taxon>
        <taxon>Araneidae</taxon>
        <taxon>Caerostris</taxon>
    </lineage>
</organism>
<dbReference type="AlphaFoldDB" id="A0AAV4WB47"/>
<evidence type="ECO:0000313" key="3">
    <source>
        <dbReference type="Proteomes" id="UP001054945"/>
    </source>
</evidence>
<protein>
    <submittedName>
        <fullName evidence="2">Uncharacterized protein</fullName>
    </submittedName>
</protein>
<dbReference type="Proteomes" id="UP001054945">
    <property type="component" value="Unassembled WGS sequence"/>
</dbReference>
<evidence type="ECO:0000256" key="1">
    <source>
        <dbReference type="SAM" id="Phobius"/>
    </source>
</evidence>
<keyword evidence="1" id="KW-0472">Membrane</keyword>
<sequence>MTSDDMYRIGINFTISWGFIIKVLYFPRIPQDPLLCRIPAKLSDPTLGDYTGPLNIVLQFSFFKGDGPICARASADDISIGRPPIPSGGRCREFSPAAENGRPWVAFSQPLLDYRLL</sequence>
<gene>
    <name evidence="2" type="ORF">CEXT_145831</name>
</gene>
<reference evidence="2 3" key="1">
    <citation type="submission" date="2021-06" db="EMBL/GenBank/DDBJ databases">
        <title>Caerostris extrusa draft genome.</title>
        <authorList>
            <person name="Kono N."/>
            <person name="Arakawa K."/>
        </authorList>
    </citation>
    <scope>NUCLEOTIDE SEQUENCE [LARGE SCALE GENOMIC DNA]</scope>
</reference>
<name>A0AAV4WB47_CAEEX</name>